<keyword evidence="1" id="KW-0175">Coiled coil</keyword>
<gene>
    <name evidence="2" type="ORF">GCM10010918_54500</name>
</gene>
<dbReference type="EMBL" id="BMHY01000021">
    <property type="protein sequence ID" value="GGG88934.1"/>
    <property type="molecule type" value="Genomic_DNA"/>
</dbReference>
<feature type="coiled-coil region" evidence="1">
    <location>
        <begin position="62"/>
        <end position="92"/>
    </location>
</feature>
<proteinExistence type="predicted"/>
<dbReference type="InterPro" id="IPR002514">
    <property type="entry name" value="Transposase_8"/>
</dbReference>
<dbReference type="GO" id="GO:0003677">
    <property type="term" value="F:DNA binding"/>
    <property type="evidence" value="ECO:0007669"/>
    <property type="project" value="InterPro"/>
</dbReference>
<keyword evidence="3" id="KW-1185">Reference proteome</keyword>
<accession>A0A917MB03</accession>
<protein>
    <recommendedName>
        <fullName evidence="4">Transposase</fullName>
    </recommendedName>
</protein>
<dbReference type="InterPro" id="IPR009057">
    <property type="entry name" value="Homeodomain-like_sf"/>
</dbReference>
<dbReference type="Gene3D" id="1.10.10.60">
    <property type="entry name" value="Homeodomain-like"/>
    <property type="match status" value="1"/>
</dbReference>
<organism evidence="2 3">
    <name type="scientific">Paenibacillus radicis</name>
    <name type="common">ex Gao et al. 2016</name>
    <dbReference type="NCBI Taxonomy" id="1737354"/>
    <lineage>
        <taxon>Bacteria</taxon>
        <taxon>Bacillati</taxon>
        <taxon>Bacillota</taxon>
        <taxon>Bacilli</taxon>
        <taxon>Bacillales</taxon>
        <taxon>Paenibacillaceae</taxon>
        <taxon>Paenibacillus</taxon>
    </lineage>
</organism>
<dbReference type="RefSeq" id="WP_188892843.1">
    <property type="nucleotide sequence ID" value="NZ_BMHY01000021.1"/>
</dbReference>
<evidence type="ECO:0008006" key="4">
    <source>
        <dbReference type="Google" id="ProtNLM"/>
    </source>
</evidence>
<comment type="caution">
    <text evidence="2">The sequence shown here is derived from an EMBL/GenBank/DDBJ whole genome shotgun (WGS) entry which is preliminary data.</text>
</comment>
<dbReference type="Pfam" id="PF01527">
    <property type="entry name" value="HTH_Tnp_1"/>
    <property type="match status" value="1"/>
</dbReference>
<evidence type="ECO:0000256" key="1">
    <source>
        <dbReference type="SAM" id="Coils"/>
    </source>
</evidence>
<dbReference type="GO" id="GO:0006313">
    <property type="term" value="P:DNA transposition"/>
    <property type="evidence" value="ECO:0007669"/>
    <property type="project" value="InterPro"/>
</dbReference>
<sequence>MEEELKLKVVSEASSGVKVDVLAKKYDIQAGTIRQWVREYQDEMSKHELPKPDEKLQEILRLQKVEEKYNKINALIKEKELETEILRELLKKVNPAYRPDSK</sequence>
<evidence type="ECO:0000313" key="2">
    <source>
        <dbReference type="EMBL" id="GGG88934.1"/>
    </source>
</evidence>
<name>A0A917MB03_9BACL</name>
<dbReference type="SUPFAM" id="SSF46689">
    <property type="entry name" value="Homeodomain-like"/>
    <property type="match status" value="1"/>
</dbReference>
<reference evidence="2 3" key="1">
    <citation type="journal article" date="2014" name="Int. J. Syst. Evol. Microbiol.">
        <title>Complete genome sequence of Corynebacterium casei LMG S-19264T (=DSM 44701T), isolated from a smear-ripened cheese.</title>
        <authorList>
            <consortium name="US DOE Joint Genome Institute (JGI-PGF)"/>
            <person name="Walter F."/>
            <person name="Albersmeier A."/>
            <person name="Kalinowski J."/>
            <person name="Ruckert C."/>
        </authorList>
    </citation>
    <scope>NUCLEOTIDE SEQUENCE [LARGE SCALE GENOMIC DNA]</scope>
    <source>
        <strain evidence="2 3">CGMCC 1.15286</strain>
    </source>
</reference>
<evidence type="ECO:0000313" key="3">
    <source>
        <dbReference type="Proteomes" id="UP000600247"/>
    </source>
</evidence>
<dbReference type="AlphaFoldDB" id="A0A917MB03"/>
<dbReference type="Proteomes" id="UP000600247">
    <property type="component" value="Unassembled WGS sequence"/>
</dbReference>
<dbReference type="GO" id="GO:0004803">
    <property type="term" value="F:transposase activity"/>
    <property type="evidence" value="ECO:0007669"/>
    <property type="project" value="InterPro"/>
</dbReference>